<dbReference type="Proteomes" id="UP001361239">
    <property type="component" value="Unassembled WGS sequence"/>
</dbReference>
<keyword evidence="1" id="KW-0378">Hydrolase</keyword>
<dbReference type="EMBL" id="JBBHJZ010000002">
    <property type="protein sequence ID" value="MEJ5977585.1"/>
    <property type="molecule type" value="Genomic_DNA"/>
</dbReference>
<evidence type="ECO:0000313" key="1">
    <source>
        <dbReference type="EMBL" id="MEJ5977585.1"/>
    </source>
</evidence>
<dbReference type="Gene3D" id="2.40.10.120">
    <property type="match status" value="1"/>
</dbReference>
<dbReference type="Pfam" id="PF13365">
    <property type="entry name" value="Trypsin_2"/>
    <property type="match status" value="1"/>
</dbReference>
<organism evidence="1 2">
    <name type="scientific">Novosphingobium anseongense</name>
    <dbReference type="NCBI Taxonomy" id="3133436"/>
    <lineage>
        <taxon>Bacteria</taxon>
        <taxon>Pseudomonadati</taxon>
        <taxon>Pseudomonadota</taxon>
        <taxon>Alphaproteobacteria</taxon>
        <taxon>Sphingomonadales</taxon>
        <taxon>Sphingomonadaceae</taxon>
        <taxon>Novosphingobium</taxon>
    </lineage>
</organism>
<proteinExistence type="predicted"/>
<accession>A0ABU8RWX8</accession>
<name>A0ABU8RWX8_9SPHN</name>
<dbReference type="GO" id="GO:0006508">
    <property type="term" value="P:proteolysis"/>
    <property type="evidence" value="ECO:0007669"/>
    <property type="project" value="UniProtKB-KW"/>
</dbReference>
<reference evidence="1 2" key="1">
    <citation type="submission" date="2024-03" db="EMBL/GenBank/DDBJ databases">
        <authorList>
            <person name="Jo J.-H."/>
        </authorList>
    </citation>
    <scope>NUCLEOTIDE SEQUENCE [LARGE SCALE GENOMIC DNA]</scope>
    <source>
        <strain evidence="1 2">PS1R-30</strain>
    </source>
</reference>
<evidence type="ECO:0000313" key="2">
    <source>
        <dbReference type="Proteomes" id="UP001361239"/>
    </source>
</evidence>
<keyword evidence="2" id="KW-1185">Reference proteome</keyword>
<sequence>MTTYFDKLTEAGVAEYARVAEHWFNVYFDDIDSFTARVRAGLEHLSIKHADQKINLMAKVGLFSAELFQAMISGPEDFNPGSVVKAWERMLSVGLVHRMMVDMGDNLHVDHHLNRKMLLRHLQNDTFANLFASPAMLPVRYENAVVAVDVMKNGDEFRGTGFVVRYNGQKFLVTCKHNVDKDEGVQVQAVTTAAGAALEIGDFQRFELDVAIARIVSPVPGPSFALVDEVEVFDEVFTLGYPRVPHAESMMLGHRGEINAVVNLYATGCPVVILSNLVSPGSSGGPVLARDGSCVGMTINWLEGQWGNSDSAERMRFSAALPADKLREAIEITP</sequence>
<dbReference type="InterPro" id="IPR009003">
    <property type="entry name" value="Peptidase_S1_PA"/>
</dbReference>
<comment type="caution">
    <text evidence="1">The sequence shown here is derived from an EMBL/GenBank/DDBJ whole genome shotgun (WGS) entry which is preliminary data.</text>
</comment>
<dbReference type="SUPFAM" id="SSF50494">
    <property type="entry name" value="Trypsin-like serine proteases"/>
    <property type="match status" value="1"/>
</dbReference>
<dbReference type="RefSeq" id="WP_339587517.1">
    <property type="nucleotide sequence ID" value="NZ_JBBHJZ010000002.1"/>
</dbReference>
<protein>
    <submittedName>
        <fullName evidence="1">Serine protease</fullName>
    </submittedName>
</protein>
<dbReference type="GO" id="GO:0008233">
    <property type="term" value="F:peptidase activity"/>
    <property type="evidence" value="ECO:0007669"/>
    <property type="project" value="UniProtKB-KW"/>
</dbReference>
<keyword evidence="1" id="KW-0645">Protease</keyword>
<gene>
    <name evidence="1" type="ORF">WG901_13125</name>
</gene>